<keyword evidence="2" id="KW-0472">Membrane</keyword>
<accession>A0AAD5RIS3</accession>
<feature type="compositionally biased region" description="Basic and acidic residues" evidence="1">
    <location>
        <begin position="103"/>
        <end position="112"/>
    </location>
</feature>
<feature type="compositionally biased region" description="Basic and acidic residues" evidence="1">
    <location>
        <begin position="548"/>
        <end position="566"/>
    </location>
</feature>
<evidence type="ECO:0000313" key="3">
    <source>
        <dbReference type="EMBL" id="KAJ2895442.1"/>
    </source>
</evidence>
<feature type="compositionally biased region" description="Basic and acidic residues" evidence="1">
    <location>
        <begin position="510"/>
        <end position="538"/>
    </location>
</feature>
<organism evidence="3 4">
    <name type="scientific">Zalerion maritima</name>
    <dbReference type="NCBI Taxonomy" id="339359"/>
    <lineage>
        <taxon>Eukaryota</taxon>
        <taxon>Fungi</taxon>
        <taxon>Dikarya</taxon>
        <taxon>Ascomycota</taxon>
        <taxon>Pezizomycotina</taxon>
        <taxon>Sordariomycetes</taxon>
        <taxon>Lulworthiomycetidae</taxon>
        <taxon>Lulworthiales</taxon>
        <taxon>Lulworthiaceae</taxon>
        <taxon>Zalerion</taxon>
    </lineage>
</organism>
<keyword evidence="2" id="KW-0812">Transmembrane</keyword>
<feature type="region of interest" description="Disordered" evidence="1">
    <location>
        <begin position="618"/>
        <end position="637"/>
    </location>
</feature>
<keyword evidence="2" id="KW-1133">Transmembrane helix</keyword>
<evidence type="ECO:0000256" key="2">
    <source>
        <dbReference type="SAM" id="Phobius"/>
    </source>
</evidence>
<gene>
    <name evidence="3" type="ORF">MKZ38_006587</name>
</gene>
<protein>
    <submittedName>
        <fullName evidence="3">Uncharacterized protein</fullName>
    </submittedName>
</protein>
<feature type="region of interest" description="Disordered" evidence="1">
    <location>
        <begin position="84"/>
        <end position="118"/>
    </location>
</feature>
<feature type="region of interest" description="Disordered" evidence="1">
    <location>
        <begin position="467"/>
        <end position="612"/>
    </location>
</feature>
<sequence>MPFTETVTIINNSGKIISTGKHLVGLFKDAKSAYKEKKAVLEEEKTIQRAYTSYDVPVRSSSSKYHPSPPDGFCYEVEGQSLADDDRVSRASSNRSHRSLKSSRSERTERTPKTRTRSLTVANLDRLSEVSSTAPSKVPKTYRAPYAETVSKSLVLSRPDLARAPTAPAAAAHYRGVYSGALDPQPMCHDAMSVHEPSVYMNRASSEPNLVHDDQKKKKKEIDMNLAYGSMPPDLADRVDLDPNYKPDRETQVQQLVDKIEGILDEAECVHHSANTIISMLQDNPQRAAAVALALAELSSVLGKMTPAFAGIIKSGSPAVFGLLASPQFLIAAGVAVGVTIVMFGGYKIIKRIKESKATQEKLAFDMEKMNVQQAVTPPPVLNMGHVPEADYYYDNPPFGRSHGKTHTEVSHDDAIVLDDAEELSTIESWRRGILPFGSDQSADLELISPEAERVMKQRFRDSRMEFDGDDRTVTADDSVSRAGSKRSHRSHKTSSRRSKSHTGHHRSSRLREEMRSEVPERTSSKDKVRDKDDDARSRHSGHSSHSHRSDRSHRSSRTERTEKKPSTRVAMKAIEDGSKDRDNTLQSILGKDKMSSVASSKATDKEKKAGNMLKTMFKRKKEREDRGGSRLVLEMA</sequence>
<comment type="caution">
    <text evidence="3">The sequence shown here is derived from an EMBL/GenBank/DDBJ whole genome shotgun (WGS) entry which is preliminary data.</text>
</comment>
<dbReference type="AlphaFoldDB" id="A0AAD5RIS3"/>
<dbReference type="Proteomes" id="UP001201980">
    <property type="component" value="Unassembled WGS sequence"/>
</dbReference>
<evidence type="ECO:0000313" key="4">
    <source>
        <dbReference type="Proteomes" id="UP001201980"/>
    </source>
</evidence>
<evidence type="ECO:0000256" key="1">
    <source>
        <dbReference type="SAM" id="MobiDB-lite"/>
    </source>
</evidence>
<dbReference type="EMBL" id="JAKWBI020000401">
    <property type="protein sequence ID" value="KAJ2895442.1"/>
    <property type="molecule type" value="Genomic_DNA"/>
</dbReference>
<name>A0AAD5RIS3_9PEZI</name>
<feature type="compositionally biased region" description="Basic residues" evidence="1">
    <location>
        <begin position="484"/>
        <end position="509"/>
    </location>
</feature>
<reference evidence="3" key="1">
    <citation type="submission" date="2022-07" db="EMBL/GenBank/DDBJ databases">
        <title>Draft genome sequence of Zalerion maritima ATCC 34329, a (micro)plastics degrading marine fungus.</title>
        <authorList>
            <person name="Paco A."/>
            <person name="Goncalves M.F.M."/>
            <person name="Rocha-Santos T.A.P."/>
            <person name="Alves A."/>
        </authorList>
    </citation>
    <scope>NUCLEOTIDE SEQUENCE</scope>
    <source>
        <strain evidence="3">ATCC 34329</strain>
    </source>
</reference>
<feature type="compositionally biased region" description="Basic and acidic residues" evidence="1">
    <location>
        <begin position="574"/>
        <end position="584"/>
    </location>
</feature>
<keyword evidence="4" id="KW-1185">Reference proteome</keyword>
<feature type="transmembrane region" description="Helical" evidence="2">
    <location>
        <begin position="329"/>
        <end position="350"/>
    </location>
</feature>
<proteinExistence type="predicted"/>